<feature type="non-terminal residue" evidence="2">
    <location>
        <position position="455"/>
    </location>
</feature>
<reference evidence="3" key="2">
    <citation type="submission" date="2008-08" db="EMBL/GenBank/DDBJ databases">
        <authorList>
            <consortium name="Diatom Consortium"/>
            <person name="Grigoriev I."/>
            <person name="Grimwood J."/>
            <person name="Kuo A."/>
            <person name="Otillar R.P."/>
            <person name="Salamov A."/>
            <person name="Detter J.C."/>
            <person name="Lindquist E."/>
            <person name="Shapiro H."/>
            <person name="Lucas S."/>
            <person name="Glavina del Rio T."/>
            <person name="Pitluck S."/>
            <person name="Rokhsar D."/>
            <person name="Bowler C."/>
        </authorList>
    </citation>
    <scope>GENOME REANNOTATION</scope>
    <source>
        <strain evidence="3">CCAP 1055/1</strain>
    </source>
</reference>
<dbReference type="EMBL" id="CM000605">
    <property type="protein sequence ID" value="EEC51593.1"/>
    <property type="molecule type" value="Genomic_DNA"/>
</dbReference>
<dbReference type="Proteomes" id="UP000000759">
    <property type="component" value="Chromosome 1"/>
</dbReference>
<dbReference type="RefSeq" id="XP_002177130.1">
    <property type="nucleotide sequence ID" value="XM_002177094.1"/>
</dbReference>
<dbReference type="SUPFAM" id="SSF51430">
    <property type="entry name" value="NAD(P)-linked oxidoreductase"/>
    <property type="match status" value="1"/>
</dbReference>
<dbReference type="InterPro" id="IPR023210">
    <property type="entry name" value="NADP_OxRdtase_dom"/>
</dbReference>
<dbReference type="InParanoid" id="B7FNZ8"/>
<evidence type="ECO:0000259" key="1">
    <source>
        <dbReference type="Pfam" id="PF00248"/>
    </source>
</evidence>
<dbReference type="eggNOG" id="ENOG502SMKH">
    <property type="taxonomic scope" value="Eukaryota"/>
</dbReference>
<name>B7FNZ8_PHATC</name>
<accession>B7FNZ8</accession>
<dbReference type="OrthoDB" id="37537at2759"/>
<dbReference type="Gene3D" id="3.20.20.100">
    <property type="entry name" value="NADP-dependent oxidoreductase domain"/>
    <property type="match status" value="1"/>
</dbReference>
<dbReference type="GeneID" id="7196300"/>
<evidence type="ECO:0000313" key="2">
    <source>
        <dbReference type="EMBL" id="EEC51593.1"/>
    </source>
</evidence>
<dbReference type="InterPro" id="IPR036812">
    <property type="entry name" value="NAD(P)_OxRdtase_dom_sf"/>
</dbReference>
<protein>
    <recommendedName>
        <fullName evidence="1">NADP-dependent oxidoreductase domain-containing protein</fullName>
    </recommendedName>
</protein>
<dbReference type="STRING" id="556484.B7FNZ8"/>
<dbReference type="PaxDb" id="2850-Phatr17335"/>
<proteinExistence type="predicted"/>
<dbReference type="PANTHER" id="PTHR43312:SF2">
    <property type="entry name" value="OXIDOREDUCTASE"/>
    <property type="match status" value="1"/>
</dbReference>
<dbReference type="InterPro" id="IPR053135">
    <property type="entry name" value="AKR2_Oxidoreductase"/>
</dbReference>
<feature type="domain" description="NADP-dependent oxidoreductase" evidence="1">
    <location>
        <begin position="105"/>
        <end position="255"/>
    </location>
</feature>
<reference evidence="2 3" key="1">
    <citation type="journal article" date="2008" name="Nature">
        <title>The Phaeodactylum genome reveals the evolutionary history of diatom genomes.</title>
        <authorList>
            <person name="Bowler C."/>
            <person name="Allen A.E."/>
            <person name="Badger J.H."/>
            <person name="Grimwood J."/>
            <person name="Jabbari K."/>
            <person name="Kuo A."/>
            <person name="Maheswari U."/>
            <person name="Martens C."/>
            <person name="Maumus F."/>
            <person name="Otillar R.P."/>
            <person name="Rayko E."/>
            <person name="Salamov A."/>
            <person name="Vandepoele K."/>
            <person name="Beszteri B."/>
            <person name="Gruber A."/>
            <person name="Heijde M."/>
            <person name="Katinka M."/>
            <person name="Mock T."/>
            <person name="Valentin K."/>
            <person name="Verret F."/>
            <person name="Berges J.A."/>
            <person name="Brownlee C."/>
            <person name="Cadoret J.P."/>
            <person name="Chiovitti A."/>
            <person name="Choi C.J."/>
            <person name="Coesel S."/>
            <person name="De Martino A."/>
            <person name="Detter J.C."/>
            <person name="Durkin C."/>
            <person name="Falciatore A."/>
            <person name="Fournet J."/>
            <person name="Haruta M."/>
            <person name="Huysman M.J."/>
            <person name="Jenkins B.D."/>
            <person name="Jiroutova K."/>
            <person name="Jorgensen R.E."/>
            <person name="Joubert Y."/>
            <person name="Kaplan A."/>
            <person name="Kroger N."/>
            <person name="Kroth P.G."/>
            <person name="La Roche J."/>
            <person name="Lindquist E."/>
            <person name="Lommer M."/>
            <person name="Martin-Jezequel V."/>
            <person name="Lopez P.J."/>
            <person name="Lucas S."/>
            <person name="Mangogna M."/>
            <person name="McGinnis K."/>
            <person name="Medlin L.K."/>
            <person name="Montsant A."/>
            <person name="Oudot-Le Secq M.P."/>
            <person name="Napoli C."/>
            <person name="Obornik M."/>
            <person name="Parker M.S."/>
            <person name="Petit J.L."/>
            <person name="Porcel B.M."/>
            <person name="Poulsen N."/>
            <person name="Robison M."/>
            <person name="Rychlewski L."/>
            <person name="Rynearson T.A."/>
            <person name="Schmutz J."/>
            <person name="Shapiro H."/>
            <person name="Siaut M."/>
            <person name="Stanley M."/>
            <person name="Sussman M.R."/>
            <person name="Taylor A.R."/>
            <person name="Vardi A."/>
            <person name="von Dassow P."/>
            <person name="Vyverman W."/>
            <person name="Willis A."/>
            <person name="Wyrwicz L.S."/>
            <person name="Rokhsar D.S."/>
            <person name="Weissenbach J."/>
            <person name="Armbrust E.V."/>
            <person name="Green B.R."/>
            <person name="Van de Peer Y."/>
            <person name="Grigoriev I.V."/>
        </authorList>
    </citation>
    <scope>NUCLEOTIDE SEQUENCE [LARGE SCALE GENOMIC DNA]</scope>
    <source>
        <strain evidence="2 3">CCAP 1055/1</strain>
    </source>
</reference>
<gene>
    <name evidence="2" type="ORF">PHATRDRAFT_17335</name>
</gene>
<dbReference type="KEGG" id="pti:PHATRDRAFT_17335"/>
<sequence length="455" mass="51874">MSEECLTAYAREAVAAYPDSDIEIAIDFCQKAVAEFVGTSNDRLVKVGRSLKSLVELSAEKEDEFQIEEALRLLVSECKLLVSEKLKVPKVPFGKTQLAMPIVTLGCMRFQQEWMPRITNMNQVGSDCQDNLVAILKQAISYGMTHIETARGYGCSELQLGTALKQLFLTKYVTREDLIIQTKIPPHEKVSDFRAALETSFRSLQLDYIDLFSFHGLNYEEQIKWTLKGDENCMVVVKEYMEAGKIRHVGFSTHASTTFILKLIDMDVFEYVNLHYHYFGSYTASGGGHDGNGNLDCVKFLTQKNMGIFIISPFDKGGRLYAPSNKLRSLTLPEMEPMEFKSQWIWNHNTLYDGNGPILHTYTVGAGRPSDLDQSAVAAYRHVHQHEATVDKLRTVVERLDRAKEEALGAEWINTWWQGLRKAEQSNHFVEHNQIVWCYNQILAFGLYDFAKNRY</sequence>
<evidence type="ECO:0000313" key="3">
    <source>
        <dbReference type="Proteomes" id="UP000000759"/>
    </source>
</evidence>
<dbReference type="HOGENOM" id="CLU_439734_0_0_1"/>
<dbReference type="AlphaFoldDB" id="B7FNZ8"/>
<organism evidence="2 3">
    <name type="scientific">Phaeodactylum tricornutum (strain CCAP 1055/1)</name>
    <dbReference type="NCBI Taxonomy" id="556484"/>
    <lineage>
        <taxon>Eukaryota</taxon>
        <taxon>Sar</taxon>
        <taxon>Stramenopiles</taxon>
        <taxon>Ochrophyta</taxon>
        <taxon>Bacillariophyta</taxon>
        <taxon>Bacillariophyceae</taxon>
        <taxon>Bacillariophycidae</taxon>
        <taxon>Naviculales</taxon>
        <taxon>Phaeodactylaceae</taxon>
        <taxon>Phaeodactylum</taxon>
    </lineage>
</organism>
<dbReference type="Pfam" id="PF00248">
    <property type="entry name" value="Aldo_ket_red"/>
    <property type="match status" value="1"/>
</dbReference>
<dbReference type="PANTHER" id="PTHR43312">
    <property type="entry name" value="D-THREO-ALDOSE 1-DEHYDROGENASE"/>
    <property type="match status" value="1"/>
</dbReference>
<keyword evidence="3" id="KW-1185">Reference proteome</keyword>